<evidence type="ECO:0000259" key="6">
    <source>
        <dbReference type="Pfam" id="PF01266"/>
    </source>
</evidence>
<dbReference type="STRING" id="1673428.CPM_0517"/>
<comment type="cofactor">
    <cofactor evidence="1">
        <name>FAD</name>
        <dbReference type="ChEBI" id="CHEBI:57692"/>
    </cofactor>
</comment>
<dbReference type="RefSeq" id="WP_077075981.1">
    <property type="nucleotide sequence ID" value="NZ_LT671858.1"/>
</dbReference>
<keyword evidence="5" id="KW-0560">Oxidoreductase</keyword>
<dbReference type="KEGG" id="cdiv:CPM_0517"/>
<reference evidence="9" key="2">
    <citation type="submission" date="2016-06" db="EMBL/GenBank/DDBJ databases">
        <authorList>
            <person name="Toshchakov V.S."/>
        </authorList>
    </citation>
    <scope>NUCLEOTIDE SEQUENCE [LARGE SCALE GENOMIC DNA]</scope>
    <source>
        <strain>PM4 (JCM 30641</strain>
        <strain evidence="9">\VKM B-2940)</strain>
    </source>
</reference>
<dbReference type="EMBL" id="LT719092">
    <property type="protein sequence ID" value="SJK84397.1"/>
    <property type="molecule type" value="Genomic_DNA"/>
</dbReference>
<dbReference type="GO" id="GO:0046168">
    <property type="term" value="P:glycerol-3-phosphate catabolic process"/>
    <property type="evidence" value="ECO:0007669"/>
    <property type="project" value="TreeGrafter"/>
</dbReference>
<dbReference type="EMBL" id="LT671858">
    <property type="protein sequence ID" value="SIM46680.1"/>
    <property type="molecule type" value="Genomic_DNA"/>
</dbReference>
<reference evidence="8" key="3">
    <citation type="submission" date="2016-06" db="EMBL/GenBank/DDBJ databases">
        <authorList>
            <person name="Olsen C.W."/>
            <person name="Carey S."/>
            <person name="Hinshaw L."/>
            <person name="Karasin A.I."/>
        </authorList>
    </citation>
    <scope>NUCLEOTIDE SEQUENCE [LARGE SCALE GENOMIC DNA]</scope>
    <source>
        <strain evidence="8">PM4</strain>
    </source>
</reference>
<protein>
    <submittedName>
        <fullName evidence="7">Glycerol-3-phosphate dehydrogenase</fullName>
    </submittedName>
</protein>
<evidence type="ECO:0000313" key="10">
    <source>
        <dbReference type="Proteomes" id="UP000195607"/>
    </source>
</evidence>
<dbReference type="OrthoDB" id="36306at2157"/>
<gene>
    <name evidence="8" type="ORF">CPM_0517</name>
    <name evidence="7" type="ORF">CSP5_0545</name>
</gene>
<proteinExistence type="inferred from homology"/>
<name>A0A1N5TE26_9ARCH</name>
<dbReference type="Pfam" id="PF01266">
    <property type="entry name" value="DAO"/>
    <property type="match status" value="1"/>
</dbReference>
<comment type="similarity">
    <text evidence="2">Belongs to the FAD-dependent glycerol-3-phosphate dehydrogenase family.</text>
</comment>
<dbReference type="Proteomes" id="UP000187822">
    <property type="component" value="Chromosome I"/>
</dbReference>
<evidence type="ECO:0000313" key="7">
    <source>
        <dbReference type="EMBL" id="SIM46680.1"/>
    </source>
</evidence>
<evidence type="ECO:0000313" key="9">
    <source>
        <dbReference type="Proteomes" id="UP000187822"/>
    </source>
</evidence>
<evidence type="ECO:0000256" key="1">
    <source>
        <dbReference type="ARBA" id="ARBA00001974"/>
    </source>
</evidence>
<keyword evidence="3" id="KW-0285">Flavoprotein</keyword>
<organism evidence="7 10">
    <name type="scientific">Cuniculiplasma divulgatum</name>
    <dbReference type="NCBI Taxonomy" id="1673428"/>
    <lineage>
        <taxon>Archaea</taxon>
        <taxon>Methanobacteriati</taxon>
        <taxon>Thermoplasmatota</taxon>
        <taxon>Thermoplasmata</taxon>
        <taxon>Thermoplasmatales</taxon>
        <taxon>Cuniculiplasmataceae</taxon>
        <taxon>Cuniculiplasma</taxon>
    </lineage>
</organism>
<dbReference type="Gene3D" id="3.50.50.60">
    <property type="entry name" value="FAD/NAD(P)-binding domain"/>
    <property type="match status" value="1"/>
</dbReference>
<feature type="domain" description="FAD dependent oxidoreductase" evidence="6">
    <location>
        <begin position="27"/>
        <end position="344"/>
    </location>
</feature>
<sequence>MQDAITPPFNRDTRENCINTQDQDIYDVAIIGGGITGAGVANILSENGVKVILLERNDFASGTSSGSSKLIHGGLRYLAEFRFREVKTLLRERDYLARNTNIVKYMNFRILIDPYSWKKRTMRAGLFIYNILSKRISVPRMSKNNGEYGKEVAGYFTYRDAFSDDCRLTIYNIVSSVIHGAKCLNYCEVLNATPTENLIELRVMDRVKNREFNVKARICINAAGPWSGQVYRNLENGNNVNLRLSKGIHIVVPHEKAPTTDAIVFRSHLDRRQMFIIPRGEVTIIGTTDNFVDDPNDFNISEIDVDYIIQSARRIYKDLEKNDISYSFAGIRPLYGNGDNPGSISRGLTVKYDKYFINIFGGKLTDYRSAARKVAKIYEKLSGRKINIKNMPVIDYERPDLNGERLYRYEMEHECAIFSEDIIRRREAFDVYRVDRGASEIDVINRMMRDENSH</sequence>
<dbReference type="PANTHER" id="PTHR11985">
    <property type="entry name" value="GLYCEROL-3-PHOSPHATE DEHYDROGENASE"/>
    <property type="match status" value="1"/>
</dbReference>
<reference evidence="7 10" key="1">
    <citation type="submission" date="2016-04" db="EMBL/GenBank/DDBJ databases">
        <authorList>
            <person name="Evans L.H."/>
            <person name="Alamgir A."/>
            <person name="Owens N."/>
            <person name="Weber N.D."/>
            <person name="Virtaneva K."/>
            <person name="Barbian K."/>
            <person name="Babar A."/>
            <person name="Rosenke K."/>
        </authorList>
    </citation>
    <scope>NUCLEOTIDE SEQUENCE [LARGE SCALE GENOMIC DNA]</scope>
    <source>
        <strain evidence="7">S5</strain>
        <strain evidence="10">S5(T) (JCM 30642 \VKM B-2941)</strain>
    </source>
</reference>
<dbReference type="InterPro" id="IPR006076">
    <property type="entry name" value="FAD-dep_OxRdtase"/>
</dbReference>
<dbReference type="PANTHER" id="PTHR11985:SF15">
    <property type="entry name" value="GLYCEROL-3-PHOSPHATE DEHYDROGENASE, MITOCHONDRIAL"/>
    <property type="match status" value="1"/>
</dbReference>
<evidence type="ECO:0000256" key="2">
    <source>
        <dbReference type="ARBA" id="ARBA00007330"/>
    </source>
</evidence>
<dbReference type="SUPFAM" id="SSF54373">
    <property type="entry name" value="FAD-linked reductases, C-terminal domain"/>
    <property type="match status" value="1"/>
</dbReference>
<evidence type="ECO:0000256" key="5">
    <source>
        <dbReference type="ARBA" id="ARBA00023002"/>
    </source>
</evidence>
<keyword evidence="9" id="KW-1185">Reference proteome</keyword>
<dbReference type="GO" id="GO:0004368">
    <property type="term" value="F:glycerol-3-phosphate dehydrogenase (quinone) activity"/>
    <property type="evidence" value="ECO:0007669"/>
    <property type="project" value="InterPro"/>
</dbReference>
<evidence type="ECO:0000256" key="4">
    <source>
        <dbReference type="ARBA" id="ARBA00022827"/>
    </source>
</evidence>
<dbReference type="SUPFAM" id="SSF51905">
    <property type="entry name" value="FAD/NAD(P)-binding domain"/>
    <property type="match status" value="1"/>
</dbReference>
<dbReference type="GeneID" id="41587841"/>
<dbReference type="PRINTS" id="PR01001">
    <property type="entry name" value="FADG3PDH"/>
</dbReference>
<dbReference type="InterPro" id="IPR000447">
    <property type="entry name" value="G3P_DH_FAD-dep"/>
</dbReference>
<keyword evidence="4" id="KW-0274">FAD</keyword>
<dbReference type="AlphaFoldDB" id="A0A1N5TE26"/>
<dbReference type="InterPro" id="IPR036188">
    <property type="entry name" value="FAD/NAD-bd_sf"/>
</dbReference>
<accession>A0A1N5TE26</accession>
<evidence type="ECO:0000256" key="3">
    <source>
        <dbReference type="ARBA" id="ARBA00022630"/>
    </source>
</evidence>
<dbReference type="Gene3D" id="3.30.9.10">
    <property type="entry name" value="D-Amino Acid Oxidase, subunit A, domain 2"/>
    <property type="match status" value="1"/>
</dbReference>
<evidence type="ECO:0000313" key="8">
    <source>
        <dbReference type="EMBL" id="SJK84397.1"/>
    </source>
</evidence>
<dbReference type="Proteomes" id="UP000195607">
    <property type="component" value="Chromosome I"/>
</dbReference>